<evidence type="ECO:0000256" key="1">
    <source>
        <dbReference type="ARBA" id="ARBA00022723"/>
    </source>
</evidence>
<dbReference type="PRINTS" id="PR00092">
    <property type="entry name" value="TYROSINASE"/>
</dbReference>
<dbReference type="Proteomes" id="UP000828390">
    <property type="component" value="Unassembled WGS sequence"/>
</dbReference>
<sequence length="713" mass="79978">MMVFRKLYLKAEGVGLSLWILGLHLWTASALVEPLTYLPHDLQSYFNTCHGCGDLTEQTGELAFWHVMQAYVTKFAETNPSLSESELSYFHETIAQSFAPYHSNRSKRQVAAPRVRKEIRAMTDAERVRYFNALNQLKTNTSLSPNVYDALAAFHQGANVQRAHFGPAFPGWHRLYLWILETFLRQQDPQVTIPYWASHLDGEMTTPTSSVLFSNAFFGPGFGTPDTGPFNSWRQINPNTVFTRNLAEGTQLFTVAGIDAILRRSRNRDILVPTAQADSDLERLHGGGHVFIGGTMNNLNTAARDPIFFSHHAFVDQIWERFRLNQRAAGIPTATDYPWDPNDPRIPASHNPNLTAGFTTVGSPFDSFRQIDGFSDDFFQLVQYEQVPSCATGCAVSRYLRCNTATNRCVSRSTSEVRAAGINVDTLQGLIPAGRKKRQAVQRNYEVCDRNWFLHDVNVNTMSPASPDVLRNIYTNSWSYIPVKVVTKRPTNYIDFPKFSAYGSHSNGDNMKPELTKVGTQKSYEYCEDHMDAPGKIRIVAYGLNHDAFSEEYVISDNRLAVSESIGVIAIRTPTPAGSSDVMVAAFDSCGRVCRPYCKTEPDTKHNNFFYGALRVSTESPSMYSASYSDALLSVWEIPSDGACPSVNNNLVPLTFFCEYTDHWIWGPNTSPTIDVTEVKRPKVLIIRKKTYNLYGNSGVVSPLDQNRLSRVG</sequence>
<evidence type="ECO:0000256" key="2">
    <source>
        <dbReference type="ARBA" id="ARBA00023008"/>
    </source>
</evidence>
<keyword evidence="6" id="KW-1185">Reference proteome</keyword>
<dbReference type="PROSITE" id="PS00497">
    <property type="entry name" value="TYROSINASE_1"/>
    <property type="match status" value="1"/>
</dbReference>
<dbReference type="InterPro" id="IPR013788">
    <property type="entry name" value="Hemocyanin/hexamerin"/>
</dbReference>
<dbReference type="SUPFAM" id="SSF48056">
    <property type="entry name" value="Di-copper centre-containing domain"/>
    <property type="match status" value="1"/>
</dbReference>
<reference evidence="5" key="1">
    <citation type="journal article" date="2019" name="bioRxiv">
        <title>The Genome of the Zebra Mussel, Dreissena polymorpha: A Resource for Invasive Species Research.</title>
        <authorList>
            <person name="McCartney M.A."/>
            <person name="Auch B."/>
            <person name="Kono T."/>
            <person name="Mallez S."/>
            <person name="Zhang Y."/>
            <person name="Obille A."/>
            <person name="Becker A."/>
            <person name="Abrahante J.E."/>
            <person name="Garbe J."/>
            <person name="Badalamenti J.P."/>
            <person name="Herman A."/>
            <person name="Mangelson H."/>
            <person name="Liachko I."/>
            <person name="Sullivan S."/>
            <person name="Sone E.D."/>
            <person name="Koren S."/>
            <person name="Silverstein K.A.T."/>
            <person name="Beckman K.B."/>
            <person name="Gohl D.M."/>
        </authorList>
    </citation>
    <scope>NUCLEOTIDE SEQUENCE</scope>
    <source>
        <strain evidence="5">Duluth1</strain>
        <tissue evidence="5">Whole animal</tissue>
    </source>
</reference>
<name>A0A9D4MW35_DREPO</name>
<accession>A0A9D4MW35</accession>
<dbReference type="EMBL" id="JAIWYP010000001">
    <property type="protein sequence ID" value="KAH3884913.1"/>
    <property type="molecule type" value="Genomic_DNA"/>
</dbReference>
<reference evidence="5" key="2">
    <citation type="submission" date="2020-11" db="EMBL/GenBank/DDBJ databases">
        <authorList>
            <person name="McCartney M.A."/>
            <person name="Auch B."/>
            <person name="Kono T."/>
            <person name="Mallez S."/>
            <person name="Becker A."/>
            <person name="Gohl D.M."/>
            <person name="Silverstein K.A.T."/>
            <person name="Koren S."/>
            <person name="Bechman K.B."/>
            <person name="Herman A."/>
            <person name="Abrahante J.E."/>
            <person name="Garbe J."/>
        </authorList>
    </citation>
    <scope>NUCLEOTIDE SEQUENCE</scope>
    <source>
        <strain evidence="5">Duluth1</strain>
        <tissue evidence="5">Whole animal</tissue>
    </source>
</reference>
<dbReference type="InterPro" id="IPR002227">
    <property type="entry name" value="Tyrosinase_Cu-bd"/>
</dbReference>
<dbReference type="GO" id="GO:0046872">
    <property type="term" value="F:metal ion binding"/>
    <property type="evidence" value="ECO:0007669"/>
    <property type="project" value="UniProtKB-KW"/>
</dbReference>
<evidence type="ECO:0000259" key="3">
    <source>
        <dbReference type="PROSITE" id="PS00497"/>
    </source>
</evidence>
<evidence type="ECO:0000259" key="4">
    <source>
        <dbReference type="PROSITE" id="PS00498"/>
    </source>
</evidence>
<gene>
    <name evidence="5" type="ORF">DPMN_008899</name>
</gene>
<organism evidence="5 6">
    <name type="scientific">Dreissena polymorpha</name>
    <name type="common">Zebra mussel</name>
    <name type="synonym">Mytilus polymorpha</name>
    <dbReference type="NCBI Taxonomy" id="45954"/>
    <lineage>
        <taxon>Eukaryota</taxon>
        <taxon>Metazoa</taxon>
        <taxon>Spiralia</taxon>
        <taxon>Lophotrochozoa</taxon>
        <taxon>Mollusca</taxon>
        <taxon>Bivalvia</taxon>
        <taxon>Autobranchia</taxon>
        <taxon>Heteroconchia</taxon>
        <taxon>Euheterodonta</taxon>
        <taxon>Imparidentia</taxon>
        <taxon>Neoheterodontei</taxon>
        <taxon>Myida</taxon>
        <taxon>Dreissenoidea</taxon>
        <taxon>Dreissenidae</taxon>
        <taxon>Dreissena</taxon>
    </lineage>
</organism>
<dbReference type="InterPro" id="IPR050316">
    <property type="entry name" value="Tyrosinase/Hemocyanin"/>
</dbReference>
<dbReference type="PROSITE" id="PS00498">
    <property type="entry name" value="TYROSINASE_2"/>
    <property type="match status" value="1"/>
</dbReference>
<dbReference type="Gene3D" id="1.10.1280.10">
    <property type="entry name" value="Di-copper center containing domain from catechol oxidase"/>
    <property type="match status" value="1"/>
</dbReference>
<dbReference type="AlphaFoldDB" id="A0A9D4MW35"/>
<dbReference type="Pfam" id="PF00264">
    <property type="entry name" value="Tyrosinase"/>
    <property type="match status" value="1"/>
</dbReference>
<feature type="domain" description="Tyrosinase copper-binding" evidence="4">
    <location>
        <begin position="305"/>
        <end position="316"/>
    </location>
</feature>
<dbReference type="GO" id="GO:0016491">
    <property type="term" value="F:oxidoreductase activity"/>
    <property type="evidence" value="ECO:0007669"/>
    <property type="project" value="InterPro"/>
</dbReference>
<dbReference type="PROSITE" id="PS00210">
    <property type="entry name" value="HEMOCYANIN_2"/>
    <property type="match status" value="1"/>
</dbReference>
<feature type="domain" description="Tyrosinase copper-binding" evidence="3">
    <location>
        <begin position="164"/>
        <end position="181"/>
    </location>
</feature>
<protein>
    <recommendedName>
        <fullName evidence="3 4">Tyrosinase copper-binding domain-containing protein</fullName>
    </recommendedName>
</protein>
<dbReference type="PANTHER" id="PTHR11474:SF126">
    <property type="entry name" value="TYROSINASE-LIKE PROTEIN TYR-1-RELATED"/>
    <property type="match status" value="1"/>
</dbReference>
<evidence type="ECO:0000313" key="6">
    <source>
        <dbReference type="Proteomes" id="UP000828390"/>
    </source>
</evidence>
<keyword evidence="1" id="KW-0479">Metal-binding</keyword>
<evidence type="ECO:0000313" key="5">
    <source>
        <dbReference type="EMBL" id="KAH3884913.1"/>
    </source>
</evidence>
<dbReference type="PANTHER" id="PTHR11474">
    <property type="entry name" value="TYROSINASE FAMILY MEMBER"/>
    <property type="match status" value="1"/>
</dbReference>
<comment type="caution">
    <text evidence="5">The sequence shown here is derived from an EMBL/GenBank/DDBJ whole genome shotgun (WGS) entry which is preliminary data.</text>
</comment>
<keyword evidence="2" id="KW-0186">Copper</keyword>
<proteinExistence type="predicted"/>
<dbReference type="InterPro" id="IPR008922">
    <property type="entry name" value="Di-copper_centre_dom_sf"/>
</dbReference>